<name>F9U9K3_9GAMM</name>
<gene>
    <name evidence="1" type="ORF">ThimaDRAFT_1605</name>
</gene>
<organism evidence="1 2">
    <name type="scientific">Thiocapsa marina 5811</name>
    <dbReference type="NCBI Taxonomy" id="768671"/>
    <lineage>
        <taxon>Bacteria</taxon>
        <taxon>Pseudomonadati</taxon>
        <taxon>Pseudomonadota</taxon>
        <taxon>Gammaproteobacteria</taxon>
        <taxon>Chromatiales</taxon>
        <taxon>Chromatiaceae</taxon>
        <taxon>Thiocapsa</taxon>
    </lineage>
</organism>
<dbReference type="EMBL" id="AFWV01000005">
    <property type="protein sequence ID" value="EGV18801.1"/>
    <property type="molecule type" value="Genomic_DNA"/>
</dbReference>
<evidence type="ECO:0000313" key="1">
    <source>
        <dbReference type="EMBL" id="EGV18801.1"/>
    </source>
</evidence>
<accession>F9U9K3</accession>
<keyword evidence="2" id="KW-1185">Reference proteome</keyword>
<protein>
    <submittedName>
        <fullName evidence="1">Uncharacterized protein</fullName>
    </submittedName>
</protein>
<evidence type="ECO:0000313" key="2">
    <source>
        <dbReference type="Proteomes" id="UP000005459"/>
    </source>
</evidence>
<sequence>MVVRVVATVEFDTQGTNMSWPEVQAESLRATDRTLRG</sequence>
<reference evidence="1 2" key="1">
    <citation type="submission" date="2011-06" db="EMBL/GenBank/DDBJ databases">
        <title>The draft genome of Thiocapsa marina 5811.</title>
        <authorList>
            <consortium name="US DOE Joint Genome Institute (JGI-PGF)"/>
            <person name="Lucas S."/>
            <person name="Han J."/>
            <person name="Cheng J.-F."/>
            <person name="Goodwin L."/>
            <person name="Pitluck S."/>
            <person name="Peters L."/>
            <person name="Land M.L."/>
            <person name="Hauser L."/>
            <person name="Vogl K."/>
            <person name="Liu Z."/>
            <person name="Imhoff J."/>
            <person name="Thiel V."/>
            <person name="Frigaard N.-U."/>
            <person name="Bryant D."/>
            <person name="Woyke T.J."/>
        </authorList>
    </citation>
    <scope>NUCLEOTIDE SEQUENCE [LARGE SCALE GENOMIC DNA]</scope>
    <source>
        <strain evidence="1 2">5811</strain>
    </source>
</reference>
<proteinExistence type="predicted"/>
<dbReference type="AlphaFoldDB" id="F9U9K3"/>
<dbReference type="Proteomes" id="UP000005459">
    <property type="component" value="Unassembled WGS sequence"/>
</dbReference>